<gene>
    <name evidence="3" type="ORF">V5799_015885</name>
</gene>
<sequence>MRDFRPALTYSCKKYGSLGIDLYNRPAKLAANTVVNTLACVVRELSRRWSSSRPEVQSRHTSGLLGYLMPFYLCPVLYPGTKESKCFYCVLLMMSWWMLRAMPKAVVAFLPAIVLPLLGIMGPEQVDVLTAALLLWLVLVGDETLTIRRLSYALVGRFGGRARPVLALLTAATFVASLVLPQSLVAVVVTCLAERVCNFVHDEGLQDPQRCLESAVANDEWAGRPSCEVRPPPPPHEQA</sequence>
<keyword evidence="2" id="KW-1133">Transmembrane helix</keyword>
<evidence type="ECO:0000313" key="3">
    <source>
        <dbReference type="EMBL" id="KAK8782773.1"/>
    </source>
</evidence>
<protein>
    <submittedName>
        <fullName evidence="3">Uncharacterized protein</fullName>
    </submittedName>
</protein>
<name>A0AAQ4F7C6_AMBAM</name>
<comment type="caution">
    <text evidence="3">The sequence shown here is derived from an EMBL/GenBank/DDBJ whole genome shotgun (WGS) entry which is preliminary data.</text>
</comment>
<keyword evidence="2" id="KW-0472">Membrane</keyword>
<organism evidence="3 4">
    <name type="scientific">Amblyomma americanum</name>
    <name type="common">Lone star tick</name>
    <dbReference type="NCBI Taxonomy" id="6943"/>
    <lineage>
        <taxon>Eukaryota</taxon>
        <taxon>Metazoa</taxon>
        <taxon>Ecdysozoa</taxon>
        <taxon>Arthropoda</taxon>
        <taxon>Chelicerata</taxon>
        <taxon>Arachnida</taxon>
        <taxon>Acari</taxon>
        <taxon>Parasitiformes</taxon>
        <taxon>Ixodida</taxon>
        <taxon>Ixodoidea</taxon>
        <taxon>Ixodidae</taxon>
        <taxon>Amblyomminae</taxon>
        <taxon>Amblyomma</taxon>
    </lineage>
</organism>
<accession>A0AAQ4F7C6</accession>
<dbReference type="EMBL" id="JARKHS020006297">
    <property type="protein sequence ID" value="KAK8782773.1"/>
    <property type="molecule type" value="Genomic_DNA"/>
</dbReference>
<keyword evidence="2" id="KW-0812">Transmembrane</keyword>
<proteinExistence type="predicted"/>
<reference evidence="3 4" key="1">
    <citation type="journal article" date="2023" name="Arcadia Sci">
        <title>De novo assembly of a long-read Amblyomma americanum tick genome.</title>
        <authorList>
            <person name="Chou S."/>
            <person name="Poskanzer K.E."/>
            <person name="Rollins M."/>
            <person name="Thuy-Boun P.S."/>
        </authorList>
    </citation>
    <scope>NUCLEOTIDE SEQUENCE [LARGE SCALE GENOMIC DNA]</scope>
    <source>
        <strain evidence="3">F_SG_1</strain>
        <tissue evidence="3">Salivary glands</tissue>
    </source>
</reference>
<evidence type="ECO:0000256" key="1">
    <source>
        <dbReference type="SAM" id="MobiDB-lite"/>
    </source>
</evidence>
<dbReference type="AlphaFoldDB" id="A0AAQ4F7C6"/>
<feature type="transmembrane region" description="Helical" evidence="2">
    <location>
        <begin position="128"/>
        <end position="145"/>
    </location>
</feature>
<evidence type="ECO:0000313" key="4">
    <source>
        <dbReference type="Proteomes" id="UP001321473"/>
    </source>
</evidence>
<feature type="region of interest" description="Disordered" evidence="1">
    <location>
        <begin position="218"/>
        <end position="239"/>
    </location>
</feature>
<feature type="transmembrane region" description="Helical" evidence="2">
    <location>
        <begin position="101"/>
        <end position="122"/>
    </location>
</feature>
<evidence type="ECO:0000256" key="2">
    <source>
        <dbReference type="SAM" id="Phobius"/>
    </source>
</evidence>
<dbReference type="Proteomes" id="UP001321473">
    <property type="component" value="Unassembled WGS sequence"/>
</dbReference>
<feature type="compositionally biased region" description="Pro residues" evidence="1">
    <location>
        <begin position="230"/>
        <end position="239"/>
    </location>
</feature>
<keyword evidence="4" id="KW-1185">Reference proteome</keyword>
<feature type="transmembrane region" description="Helical" evidence="2">
    <location>
        <begin position="165"/>
        <end position="189"/>
    </location>
</feature>